<evidence type="ECO:0000256" key="2">
    <source>
        <dbReference type="ARBA" id="ARBA00023002"/>
    </source>
</evidence>
<comment type="caution">
    <text evidence="4">The sequence shown here is derived from an EMBL/GenBank/DDBJ whole genome shotgun (WGS) entry which is preliminary data.</text>
</comment>
<keyword evidence="2" id="KW-0560">Oxidoreductase</keyword>
<gene>
    <name evidence="4" type="primary">ydfG</name>
    <name evidence="4" type="ORF">EB1_12790</name>
</gene>
<proteinExistence type="inferred from homology"/>
<dbReference type="Proteomes" id="UP000321245">
    <property type="component" value="Unassembled WGS sequence"/>
</dbReference>
<sequence>MTKTILITGASKGIGKTTALLFAAKGWNVIAAMRSPQEETELTTLENVLVTQLELRDVASIQHTLREGIARFGKIDALINNAAYGQYGLFEAQTPEQIAEQFEVNVLGTLNVIREILPHFREHKGGIIINISSGGGRVGIPMISSYGASKFALEGWTESVSYELASQNIIIKLIEPGGVETPFHDTAAKNFAANPALKSYEAFTTTFAKQFEGMHDGIATAQQVADEIYTATTDGTNQLRYLVGKDVKGWVDLRTSHSDSDYIAKMRALFNF</sequence>
<evidence type="ECO:0000313" key="5">
    <source>
        <dbReference type="Proteomes" id="UP000321245"/>
    </source>
</evidence>
<dbReference type="GeneID" id="84650692"/>
<dbReference type="InterPro" id="IPR036291">
    <property type="entry name" value="NAD(P)-bd_dom_sf"/>
</dbReference>
<dbReference type="PANTHER" id="PTHR43976">
    <property type="entry name" value="SHORT CHAIN DEHYDROGENASE"/>
    <property type="match status" value="1"/>
</dbReference>
<reference evidence="4 5" key="1">
    <citation type="submission" date="2019-07" db="EMBL/GenBank/DDBJ databases">
        <title>Whole genome shotgun sequence of Empedobacter brevis NBRC 14943.</title>
        <authorList>
            <person name="Hosoyama A."/>
            <person name="Uohara A."/>
            <person name="Ohji S."/>
            <person name="Ichikawa N."/>
        </authorList>
    </citation>
    <scope>NUCLEOTIDE SEQUENCE [LARGE SCALE GENOMIC DNA]</scope>
    <source>
        <strain evidence="4 5">NBRC 14943</strain>
    </source>
</reference>
<dbReference type="PRINTS" id="PR00081">
    <property type="entry name" value="GDHRDH"/>
</dbReference>
<comment type="similarity">
    <text evidence="1 3">Belongs to the short-chain dehydrogenases/reductases (SDR) family.</text>
</comment>
<dbReference type="RefSeq" id="WP_019976051.1">
    <property type="nucleotide sequence ID" value="NZ_BJXC01000006.1"/>
</dbReference>
<dbReference type="InterPro" id="IPR020904">
    <property type="entry name" value="Sc_DH/Rdtase_CS"/>
</dbReference>
<evidence type="ECO:0000256" key="1">
    <source>
        <dbReference type="ARBA" id="ARBA00006484"/>
    </source>
</evidence>
<keyword evidence="5" id="KW-1185">Reference proteome</keyword>
<dbReference type="EMBL" id="BJXC01000006">
    <property type="protein sequence ID" value="GEM51489.1"/>
    <property type="molecule type" value="Genomic_DNA"/>
</dbReference>
<dbReference type="InterPro" id="IPR002347">
    <property type="entry name" value="SDR_fam"/>
</dbReference>
<accession>A0A511NF86</accession>
<evidence type="ECO:0000313" key="4">
    <source>
        <dbReference type="EMBL" id="GEM51489.1"/>
    </source>
</evidence>
<dbReference type="PROSITE" id="PS00061">
    <property type="entry name" value="ADH_SHORT"/>
    <property type="match status" value="1"/>
</dbReference>
<dbReference type="Gene3D" id="3.40.50.720">
    <property type="entry name" value="NAD(P)-binding Rossmann-like Domain"/>
    <property type="match status" value="1"/>
</dbReference>
<organism evidence="4 5">
    <name type="scientific">Empedobacter brevis NBRC 14943 = ATCC 43319</name>
    <dbReference type="NCBI Taxonomy" id="1218108"/>
    <lineage>
        <taxon>Bacteria</taxon>
        <taxon>Pseudomonadati</taxon>
        <taxon>Bacteroidota</taxon>
        <taxon>Flavobacteriia</taxon>
        <taxon>Flavobacteriales</taxon>
        <taxon>Weeksellaceae</taxon>
        <taxon>Empedobacter</taxon>
    </lineage>
</organism>
<dbReference type="SUPFAM" id="SSF51735">
    <property type="entry name" value="NAD(P)-binding Rossmann-fold domains"/>
    <property type="match status" value="1"/>
</dbReference>
<protein>
    <submittedName>
        <fullName evidence="4">Short-chain dehydrogenase/reductase</fullName>
    </submittedName>
</protein>
<dbReference type="STRING" id="1218108.GCA_000382425_02577"/>
<dbReference type="PANTHER" id="PTHR43976:SF16">
    <property type="entry name" value="SHORT-CHAIN DEHYDROGENASE_REDUCTASE FAMILY PROTEIN"/>
    <property type="match status" value="1"/>
</dbReference>
<dbReference type="AlphaFoldDB" id="A0A511NF86"/>
<dbReference type="InterPro" id="IPR051911">
    <property type="entry name" value="SDR_oxidoreductase"/>
</dbReference>
<dbReference type="CDD" id="cd05374">
    <property type="entry name" value="17beta-HSD-like_SDR_c"/>
    <property type="match status" value="1"/>
</dbReference>
<dbReference type="Pfam" id="PF00106">
    <property type="entry name" value="adh_short"/>
    <property type="match status" value="1"/>
</dbReference>
<dbReference type="OrthoDB" id="1235794at2"/>
<evidence type="ECO:0000256" key="3">
    <source>
        <dbReference type="RuleBase" id="RU000363"/>
    </source>
</evidence>
<dbReference type="GO" id="GO:0016491">
    <property type="term" value="F:oxidoreductase activity"/>
    <property type="evidence" value="ECO:0007669"/>
    <property type="project" value="UniProtKB-KW"/>
</dbReference>
<dbReference type="PRINTS" id="PR00080">
    <property type="entry name" value="SDRFAMILY"/>
</dbReference>
<name>A0A511NF86_9FLAO</name>